<reference evidence="1 2" key="1">
    <citation type="submission" date="2020-04" db="EMBL/GenBank/DDBJ databases">
        <authorList>
            <person name="De Canck E."/>
        </authorList>
    </citation>
    <scope>NUCLEOTIDE SEQUENCE [LARGE SCALE GENOMIC DNA]</scope>
    <source>
        <strain evidence="1 2">LMG 3328</strain>
    </source>
</reference>
<organism evidence="1 2">
    <name type="scientific">Achromobacter ruhlandii</name>
    <dbReference type="NCBI Taxonomy" id="72557"/>
    <lineage>
        <taxon>Bacteria</taxon>
        <taxon>Pseudomonadati</taxon>
        <taxon>Pseudomonadota</taxon>
        <taxon>Betaproteobacteria</taxon>
        <taxon>Burkholderiales</taxon>
        <taxon>Alcaligenaceae</taxon>
        <taxon>Achromobacter</taxon>
    </lineage>
</organism>
<dbReference type="AlphaFoldDB" id="A0A6S7CWD4"/>
<dbReference type="EMBL" id="CADILE010000007">
    <property type="protein sequence ID" value="CAB3868551.1"/>
    <property type="molecule type" value="Genomic_DNA"/>
</dbReference>
<evidence type="ECO:0000313" key="1">
    <source>
        <dbReference type="EMBL" id="CAB3868551.1"/>
    </source>
</evidence>
<proteinExistence type="predicted"/>
<evidence type="ECO:0000313" key="2">
    <source>
        <dbReference type="Proteomes" id="UP000494122"/>
    </source>
</evidence>
<name>A0A6S7CWD4_9BURK</name>
<dbReference type="RefSeq" id="WP_156430352.1">
    <property type="nucleotide sequence ID" value="NZ_CADILE010000007.1"/>
</dbReference>
<sequence length="160" mass="17135">MASQAAAFLECLALIRCLVAVPHFAFLHNLHLHAQYIDRATRLATTLADSVAAISLYTDTQASLYAREGAPGRHYLLVEGRFVWLQRFFSVPHCPQLSGVIAIVSDRPGSADRAKLMLAGVDICLPGSTLPREMVAALSVLARMEHRLAAAGKGGLAEGA</sequence>
<protein>
    <submittedName>
        <fullName evidence="1">Uncharacterized protein</fullName>
    </submittedName>
</protein>
<accession>A0A6S7CWD4</accession>
<gene>
    <name evidence="1" type="ORF">LMG3328_02659</name>
</gene>
<dbReference type="Proteomes" id="UP000494122">
    <property type="component" value="Unassembled WGS sequence"/>
</dbReference>